<dbReference type="EMBL" id="JADEWF010000059">
    <property type="protein sequence ID" value="MBE9220220.1"/>
    <property type="molecule type" value="Genomic_DNA"/>
</dbReference>
<reference evidence="1" key="1">
    <citation type="submission" date="2020-10" db="EMBL/GenBank/DDBJ databases">
        <authorList>
            <person name="Castelo-Branco R."/>
            <person name="Eusebio N."/>
            <person name="Adriana R."/>
            <person name="Vieira A."/>
            <person name="Brugerolle De Fraissinette N."/>
            <person name="Rezende De Castro R."/>
            <person name="Schneider M.P."/>
            <person name="Vasconcelos V."/>
            <person name="Leao P.N."/>
        </authorList>
    </citation>
    <scope>NUCLEOTIDE SEQUENCE</scope>
    <source>
        <strain evidence="1">LEGE 04289</strain>
    </source>
</reference>
<dbReference type="Proteomes" id="UP000597867">
    <property type="component" value="Unassembled WGS sequence"/>
</dbReference>
<name>A0ACC5Q4I1_DOLFA</name>
<accession>A0ACC5Q4I1</accession>
<protein>
    <submittedName>
        <fullName evidence="1">Nitroreductase family protein</fullName>
    </submittedName>
</protein>
<sequence length="337" mass="38568">MLHKFSPITPTFLKRFYVKSKIILKLIFNYKYDLDRFLKWSSVNFKLIDTQTKLKALITMDYHRIEKGLALKEPRAGFGSDVVGRLIKFIPEFQEKYGSDATILVTLNCLDAYYRFNLSQGIDNQELYQKIQVFKDNVDKTQANFLEGGVFDTTKADILQKGKVDLTEFFNSRYSIRHFSEDEVDISLIQQAVKMAQKTPSVCNRQSCKVYVFSDSESKTKVLSYQNGNRGFGEQVSKVLIVTSNLEHFTSIGERNQGWIDGGMFSMSLVYALHSLGLGTCCLNWSVEYKRDQALKRAVDIPDTELIMMMIAVGHLPEKLKIAQSPRKPLDEVLIGK</sequence>
<evidence type="ECO:0000313" key="2">
    <source>
        <dbReference type="Proteomes" id="UP000597867"/>
    </source>
</evidence>
<evidence type="ECO:0000313" key="1">
    <source>
        <dbReference type="EMBL" id="MBE9220220.1"/>
    </source>
</evidence>
<organism evidence="1 2">
    <name type="scientific">Dolichospermum flos-aquae LEGE 04289</name>
    <dbReference type="NCBI Taxonomy" id="1828708"/>
    <lineage>
        <taxon>Bacteria</taxon>
        <taxon>Bacillati</taxon>
        <taxon>Cyanobacteriota</taxon>
        <taxon>Cyanophyceae</taxon>
        <taxon>Nostocales</taxon>
        <taxon>Aphanizomenonaceae</taxon>
        <taxon>Dolichospermum</taxon>
    </lineage>
</organism>
<proteinExistence type="predicted"/>
<comment type="caution">
    <text evidence="1">The sequence shown here is derived from an EMBL/GenBank/DDBJ whole genome shotgun (WGS) entry which is preliminary data.</text>
</comment>
<keyword evidence="2" id="KW-1185">Reference proteome</keyword>
<gene>
    <name evidence="1" type="ORF">IQ222_15785</name>
</gene>